<evidence type="ECO:0000256" key="3">
    <source>
        <dbReference type="PROSITE-ProRule" id="PRU00023"/>
    </source>
</evidence>
<dbReference type="SUPFAM" id="SSF48403">
    <property type="entry name" value="Ankyrin repeat"/>
    <property type="match status" value="1"/>
</dbReference>
<feature type="repeat" description="ANK" evidence="3">
    <location>
        <begin position="201"/>
        <end position="234"/>
    </location>
</feature>
<dbReference type="Proteomes" id="UP001196509">
    <property type="component" value="Unassembled WGS sequence"/>
</dbReference>
<dbReference type="Gene3D" id="1.25.40.20">
    <property type="entry name" value="Ankyrin repeat-containing domain"/>
    <property type="match status" value="3"/>
</dbReference>
<dbReference type="EMBL" id="JAICBX010000001">
    <property type="protein sequence ID" value="MBW8636095.1"/>
    <property type="molecule type" value="Genomic_DNA"/>
</dbReference>
<dbReference type="SMART" id="SM00248">
    <property type="entry name" value="ANK"/>
    <property type="match status" value="5"/>
</dbReference>
<evidence type="ECO:0000256" key="2">
    <source>
        <dbReference type="ARBA" id="ARBA00023043"/>
    </source>
</evidence>
<comment type="caution">
    <text evidence="4">The sequence shown here is derived from an EMBL/GenBank/DDBJ whole genome shotgun (WGS) entry which is preliminary data.</text>
</comment>
<protein>
    <submittedName>
        <fullName evidence="4">Ankyrin repeat domain-containing protein</fullName>
    </submittedName>
</protein>
<sequence length="508" mass="55089">MKILPASPDISRLKKQSKQLLKAARAESPEAIARFVEALPSLRDGDAPTANVLRLHNAQSVIAREYGFPSWPQLKRYVEWKRGDLAERLATWLRLVLEGNAARRRLAMRMMDEEPDLFAGDPWVACVLGDVSALRDILGRDPDFVLKQDGPLAMPPLVAVAHSKLILDGDREDGLLASARLLIDHGADVNARWSDPQYKDSSLSPLYGAAGVTHHAGMTKLLLDAGADPDDNESLYHSMETGDLACTRLLLEAGATVPGTNAVGRALDYDRLDALKLLIDHGGDPNENVWLHHAIMRGRSLEHIRLLVEAGGDSRAVSSEGVSVFRWAMLHGREDVVSLLRGLGVEESPTDEERFVAACTRGDEAAARSILADHPDALSRLSKAQLQILPQLASIGAIDAVRTMLAFGWPREVKAGWHATALNHAVFQGDAAMTRLLMQAGADWRAQHGFGDNVLGTLSFASNAEDIADPAPLDYVGCAKALVEGGVPVEAFDEYVFSPEVAAWLETA</sequence>
<organism evidence="4 5">
    <name type="scientific">Flavimaribacter sediminis</name>
    <dbReference type="NCBI Taxonomy" id="2865987"/>
    <lineage>
        <taxon>Bacteria</taxon>
        <taxon>Pseudomonadati</taxon>
        <taxon>Pseudomonadota</taxon>
        <taxon>Alphaproteobacteria</taxon>
        <taxon>Hyphomicrobiales</taxon>
        <taxon>Rhizobiaceae</taxon>
        <taxon>Flavimaribacter</taxon>
    </lineage>
</organism>
<evidence type="ECO:0000313" key="4">
    <source>
        <dbReference type="EMBL" id="MBW8636095.1"/>
    </source>
</evidence>
<dbReference type="InterPro" id="IPR050745">
    <property type="entry name" value="Multifunctional_regulatory"/>
</dbReference>
<dbReference type="InterPro" id="IPR002110">
    <property type="entry name" value="Ankyrin_rpt"/>
</dbReference>
<accession>A0AAE3CYC3</accession>
<reference evidence="4" key="1">
    <citation type="submission" date="2021-08" db="EMBL/GenBank/DDBJ databases">
        <title>Hoeflea bacterium WL0058 sp. nov., isolated from the sediment.</title>
        <authorList>
            <person name="Wang L."/>
            <person name="Zhang D."/>
        </authorList>
    </citation>
    <scope>NUCLEOTIDE SEQUENCE</scope>
    <source>
        <strain evidence="4">WL0058</strain>
    </source>
</reference>
<dbReference type="InterPro" id="IPR036770">
    <property type="entry name" value="Ankyrin_rpt-contain_sf"/>
</dbReference>
<evidence type="ECO:0000256" key="1">
    <source>
        <dbReference type="ARBA" id="ARBA00022737"/>
    </source>
</evidence>
<dbReference type="AlphaFoldDB" id="A0AAE3CYC3"/>
<dbReference type="RefSeq" id="WP_220226802.1">
    <property type="nucleotide sequence ID" value="NZ_JAICBX010000001.1"/>
</dbReference>
<dbReference type="PANTHER" id="PTHR24189">
    <property type="entry name" value="MYOTROPHIN"/>
    <property type="match status" value="1"/>
</dbReference>
<evidence type="ECO:0000313" key="5">
    <source>
        <dbReference type="Proteomes" id="UP001196509"/>
    </source>
</evidence>
<keyword evidence="5" id="KW-1185">Reference proteome</keyword>
<gene>
    <name evidence="4" type="ORF">K1W69_02765</name>
</gene>
<dbReference type="PANTHER" id="PTHR24189:SF50">
    <property type="entry name" value="ANKYRIN REPEAT AND SOCS BOX PROTEIN 2"/>
    <property type="match status" value="1"/>
</dbReference>
<dbReference type="PROSITE" id="PS50088">
    <property type="entry name" value="ANK_REPEAT"/>
    <property type="match status" value="1"/>
</dbReference>
<name>A0AAE3CYC3_9HYPH</name>
<keyword evidence="1" id="KW-0677">Repeat</keyword>
<keyword evidence="2 3" id="KW-0040">ANK repeat</keyword>
<proteinExistence type="predicted"/>